<keyword evidence="3 5" id="KW-1133">Transmembrane helix</keyword>
<accession>A0A376CKF7</accession>
<keyword evidence="2 5" id="KW-0812">Transmembrane</keyword>
<dbReference type="Pfam" id="PF13515">
    <property type="entry name" value="FUSC_2"/>
    <property type="match status" value="1"/>
</dbReference>
<dbReference type="InterPro" id="IPR049453">
    <property type="entry name" value="Memb_transporter_dom"/>
</dbReference>
<feature type="domain" description="Integral membrane bound transporter" evidence="6">
    <location>
        <begin position="39"/>
        <end position="160"/>
    </location>
</feature>
<feature type="transmembrane region" description="Helical" evidence="5">
    <location>
        <begin position="76"/>
        <end position="95"/>
    </location>
</feature>
<evidence type="ECO:0000256" key="4">
    <source>
        <dbReference type="ARBA" id="ARBA00023136"/>
    </source>
</evidence>
<feature type="transmembrane region" description="Helical" evidence="5">
    <location>
        <begin position="48"/>
        <end position="64"/>
    </location>
</feature>
<dbReference type="EMBL" id="UFXQ01000001">
    <property type="protein sequence ID" value="STC68914.1"/>
    <property type="molecule type" value="Genomic_DNA"/>
</dbReference>
<evidence type="ECO:0000259" key="6">
    <source>
        <dbReference type="Pfam" id="PF13515"/>
    </source>
</evidence>
<keyword evidence="4 5" id="KW-0472">Membrane</keyword>
<dbReference type="Proteomes" id="UP000254467">
    <property type="component" value="Unassembled WGS sequence"/>
</dbReference>
<dbReference type="OrthoDB" id="5198202at2"/>
<evidence type="ECO:0000256" key="5">
    <source>
        <dbReference type="SAM" id="Phobius"/>
    </source>
</evidence>
<dbReference type="GO" id="GO:0016020">
    <property type="term" value="C:membrane"/>
    <property type="evidence" value="ECO:0007669"/>
    <property type="project" value="UniProtKB-SubCell"/>
</dbReference>
<evidence type="ECO:0000256" key="2">
    <source>
        <dbReference type="ARBA" id="ARBA00022692"/>
    </source>
</evidence>
<evidence type="ECO:0000313" key="7">
    <source>
        <dbReference type="EMBL" id="STC68914.1"/>
    </source>
</evidence>
<comment type="subcellular location">
    <subcellularLocation>
        <location evidence="1">Membrane</location>
        <topology evidence="1">Multi-pass membrane protein</topology>
    </subcellularLocation>
</comment>
<proteinExistence type="predicted"/>
<keyword evidence="8" id="KW-1185">Reference proteome</keyword>
<evidence type="ECO:0000256" key="3">
    <source>
        <dbReference type="ARBA" id="ARBA00022989"/>
    </source>
</evidence>
<sequence>MSTRDRLKAVDQSLQSRVLRLRKRFFPILQSALAAGLAYWVASEVVGHHLPFFAPISVIIVLGFSGGDRIQRALEMSFGCVLGVLVGDLLFGSLGAGGWQIAVAVAGSLLIASFLSGSVLVNNQVAIGSILIATIMTPESATSGIDRTIDAIIGSSIGLLTIALLPSSPLVSARHELSKLLGIASSVLDDVAEGLRKKDPELIEGALQAIRGTQSDVDAMLKATRSGSESAQISPFLWSSRRYVRSLRRTVVPVDNVVRNVRVLARRALVLVQDEDQVSERQLEIIDALAKYTLDLSEVYEVGTDVNQATEIPILVNQLRKLGAEASMDVVDEDTVLSGYVVLAQSRSIIVDLLQICGMSRASAVAVLSPTSDTPAYPPELWDD</sequence>
<dbReference type="STRING" id="35756.GCA_001044155_01035"/>
<protein>
    <submittedName>
        <fullName evidence="7">Hypothetical membrane protein</fullName>
    </submittedName>
</protein>
<organism evidence="7 8">
    <name type="scientific">Corynebacterium pilosum</name>
    <dbReference type="NCBI Taxonomy" id="35756"/>
    <lineage>
        <taxon>Bacteria</taxon>
        <taxon>Bacillati</taxon>
        <taxon>Actinomycetota</taxon>
        <taxon>Actinomycetes</taxon>
        <taxon>Mycobacteriales</taxon>
        <taxon>Corynebacteriaceae</taxon>
        <taxon>Corynebacterium</taxon>
    </lineage>
</organism>
<dbReference type="AlphaFoldDB" id="A0A376CKF7"/>
<name>A0A376CKF7_9CORY</name>
<evidence type="ECO:0000313" key="8">
    <source>
        <dbReference type="Proteomes" id="UP000254467"/>
    </source>
</evidence>
<gene>
    <name evidence="7" type="ORF">NCTC11862_00690</name>
</gene>
<feature type="transmembrane region" description="Helical" evidence="5">
    <location>
        <begin position="101"/>
        <end position="121"/>
    </location>
</feature>
<feature type="transmembrane region" description="Helical" evidence="5">
    <location>
        <begin position="25"/>
        <end position="42"/>
    </location>
</feature>
<evidence type="ECO:0000256" key="1">
    <source>
        <dbReference type="ARBA" id="ARBA00004141"/>
    </source>
</evidence>
<reference evidence="7 8" key="1">
    <citation type="submission" date="2018-06" db="EMBL/GenBank/DDBJ databases">
        <authorList>
            <consortium name="Pathogen Informatics"/>
            <person name="Doyle S."/>
        </authorList>
    </citation>
    <scope>NUCLEOTIDE SEQUENCE [LARGE SCALE GENOMIC DNA]</scope>
    <source>
        <strain evidence="7 8">NCTC11862</strain>
    </source>
</reference>